<sequence length="495" mass="58472">MKPINLLSLLNANKNLTQEVFDLYISHFEISIRKSELEDLSSLVEELLRDTKNVNLLERFFVGYTINQIGKEFDLLRFGDNIIINIELKRENTGNQIIKQLKRNKYYLGSLDKKLLNLTYVSEDKKLFSLDENDKITEFEISSLISELQGQNLVEIDDIHKQFDPSNYLVSPFNSTEKFIKEQYFLTSHQEYIKNKILDSKKETEPSFSSIEGKAGTGKTLLIYDIAMEYINRSKRVLIFHCGVLNRGHKRLKNKYSWEVTQSQYHENYNFKNYDLIILDETQRIDKSEIDEILVKAKKTNTMYIFSYDFNQCLASWEIKRNIPQHIKEQVSPQHFELQDKIRTNKEIASFIKNLFNLRSRNPNQEYPNIDVSYFKTAAAVKKEMYILKNQGWKIINYTPSKYNVYPYDSFYIGGDESSHEIIGQEFDKVVVVLDKHFLYQDNKLTTHGWVTNPYYHPTKMLFQMVTRARKKLHIIILNNEAVLKECLKILQNKK</sequence>
<evidence type="ECO:0000313" key="3">
    <source>
        <dbReference type="Proteomes" id="UP000233343"/>
    </source>
</evidence>
<name>A0A2N0ZAZ8_9BACI</name>
<gene>
    <name evidence="2" type="ORF">CWS20_22800</name>
</gene>
<feature type="domain" description="Schlafen group 3-like DNA/RNA helicase" evidence="1">
    <location>
        <begin position="211"/>
        <end position="384"/>
    </location>
</feature>
<proteinExistence type="predicted"/>
<dbReference type="Gene3D" id="3.40.50.300">
    <property type="entry name" value="P-loop containing nucleotide triphosphate hydrolases"/>
    <property type="match status" value="1"/>
</dbReference>
<organism evidence="2 3">
    <name type="scientific">Cytobacillus horneckiae</name>
    <dbReference type="NCBI Taxonomy" id="549687"/>
    <lineage>
        <taxon>Bacteria</taxon>
        <taxon>Bacillati</taxon>
        <taxon>Bacillota</taxon>
        <taxon>Bacilli</taxon>
        <taxon>Bacillales</taxon>
        <taxon>Bacillaceae</taxon>
        <taxon>Cytobacillus</taxon>
    </lineage>
</organism>
<dbReference type="Proteomes" id="UP000233343">
    <property type="component" value="Unassembled WGS sequence"/>
</dbReference>
<keyword evidence="2" id="KW-0547">Nucleotide-binding</keyword>
<dbReference type="Pfam" id="PF09848">
    <property type="entry name" value="SLFN-g3_helicase"/>
    <property type="match status" value="1"/>
</dbReference>
<reference evidence="2 3" key="1">
    <citation type="journal article" date="2010" name="Int. J. Syst. Evol. Microbiol.">
        <title>Bacillus horneckiae sp. nov., isolated from a spacecraft-assembly clean room.</title>
        <authorList>
            <person name="Vaishampayan P."/>
            <person name="Probst A."/>
            <person name="Krishnamurthi S."/>
            <person name="Ghosh S."/>
            <person name="Osman S."/>
            <person name="McDowall A."/>
            <person name="Ruckmani A."/>
            <person name="Mayilraj S."/>
            <person name="Venkateswaran K."/>
        </authorList>
    </citation>
    <scope>NUCLEOTIDE SEQUENCE [LARGE SCALE GENOMIC DNA]</scope>
    <source>
        <strain evidence="3">1PO1SC</strain>
    </source>
</reference>
<accession>A0A2N0ZAZ8</accession>
<keyword evidence="3" id="KW-1185">Reference proteome</keyword>
<comment type="caution">
    <text evidence="2">The sequence shown here is derived from an EMBL/GenBank/DDBJ whole genome shotgun (WGS) entry which is preliminary data.</text>
</comment>
<dbReference type="AlphaFoldDB" id="A0A2N0ZAZ8"/>
<dbReference type="InterPro" id="IPR027417">
    <property type="entry name" value="P-loop_NTPase"/>
</dbReference>
<dbReference type="GO" id="GO:0005524">
    <property type="term" value="F:ATP binding"/>
    <property type="evidence" value="ECO:0007669"/>
    <property type="project" value="UniProtKB-KW"/>
</dbReference>
<dbReference type="RefSeq" id="WP_066194533.1">
    <property type="nucleotide sequence ID" value="NZ_JARSFA010000044.1"/>
</dbReference>
<dbReference type="EMBL" id="PISD01000061">
    <property type="protein sequence ID" value="PKG26680.1"/>
    <property type="molecule type" value="Genomic_DNA"/>
</dbReference>
<dbReference type="SUPFAM" id="SSF52540">
    <property type="entry name" value="P-loop containing nucleoside triphosphate hydrolases"/>
    <property type="match status" value="1"/>
</dbReference>
<protein>
    <submittedName>
        <fullName evidence="2">ATP-binding protein</fullName>
    </submittedName>
</protein>
<evidence type="ECO:0000259" key="1">
    <source>
        <dbReference type="Pfam" id="PF09848"/>
    </source>
</evidence>
<evidence type="ECO:0000313" key="2">
    <source>
        <dbReference type="EMBL" id="PKG26680.1"/>
    </source>
</evidence>
<dbReference type="InterPro" id="IPR018647">
    <property type="entry name" value="SLFN_3-like_DNA/RNA_helicase"/>
</dbReference>
<keyword evidence="2" id="KW-0067">ATP-binding</keyword>